<sequence length="217" mass="24197">MTNILKIVKLDFALIKPYIKIMLIALASPLIIMYTTKDMVSGILFCMCFMAMTSGYTFSVAEKNDLSRLYGLLPISRNNIVTGRYLFILMEGVILNLVGITANAIILTITKVNFTVDDVLIGISVGHFIYFFFTAIQLPLFYKFGGIKGRFLSFLPFLGIFSTSEVAKRMSSDKLAELSSIAILNNPYGLLAISILTSIIFYCISIGISQRIYSRID</sequence>
<gene>
    <name evidence="2" type="ORF">Cpap_1877</name>
</gene>
<dbReference type="InterPro" id="IPR025699">
    <property type="entry name" value="ABC2_memb-like"/>
</dbReference>
<evidence type="ECO:0000256" key="1">
    <source>
        <dbReference type="SAM" id="Phobius"/>
    </source>
</evidence>
<dbReference type="EMBL" id="ACXX02000008">
    <property type="protein sequence ID" value="EGD47295.1"/>
    <property type="molecule type" value="Genomic_DNA"/>
</dbReference>
<evidence type="ECO:0008006" key="4">
    <source>
        <dbReference type="Google" id="ProtNLM"/>
    </source>
</evidence>
<feature type="transmembrane region" description="Helical" evidence="1">
    <location>
        <begin position="82"/>
        <end position="107"/>
    </location>
</feature>
<keyword evidence="1" id="KW-0472">Membrane</keyword>
<feature type="transmembrane region" description="Helical" evidence="1">
    <location>
        <begin position="12"/>
        <end position="34"/>
    </location>
</feature>
<comment type="caution">
    <text evidence="2">The sequence shown here is derived from an EMBL/GenBank/DDBJ whole genome shotgun (WGS) entry which is preliminary data.</text>
</comment>
<protein>
    <recommendedName>
        <fullName evidence="4">ABC-2 transporter permease</fullName>
    </recommendedName>
</protein>
<dbReference type="RefSeq" id="WP_004619654.1">
    <property type="nucleotide sequence ID" value="NZ_ACXX02000008.1"/>
</dbReference>
<feature type="transmembrane region" description="Helical" evidence="1">
    <location>
        <begin position="149"/>
        <end position="167"/>
    </location>
</feature>
<accession>F1TE55</accession>
<name>F1TE55_9FIRM</name>
<keyword evidence="1" id="KW-1133">Transmembrane helix</keyword>
<feature type="transmembrane region" description="Helical" evidence="1">
    <location>
        <begin position="119"/>
        <end position="142"/>
    </location>
</feature>
<organism evidence="2 3">
    <name type="scientific">Ruminiclostridium papyrosolvens DSM 2782</name>
    <dbReference type="NCBI Taxonomy" id="588581"/>
    <lineage>
        <taxon>Bacteria</taxon>
        <taxon>Bacillati</taxon>
        <taxon>Bacillota</taxon>
        <taxon>Clostridia</taxon>
        <taxon>Eubacteriales</taxon>
        <taxon>Oscillospiraceae</taxon>
        <taxon>Ruminiclostridium</taxon>
    </lineage>
</organism>
<keyword evidence="1" id="KW-0812">Transmembrane</keyword>
<dbReference type="Pfam" id="PF13346">
    <property type="entry name" value="ABC2_membrane_5"/>
    <property type="match status" value="1"/>
</dbReference>
<feature type="transmembrane region" description="Helical" evidence="1">
    <location>
        <begin position="40"/>
        <end position="61"/>
    </location>
</feature>
<dbReference type="STRING" id="588581.Cpap_1877"/>
<reference evidence="2" key="2">
    <citation type="submission" date="2011-01" db="EMBL/GenBank/DDBJ databases">
        <title>The Non-contiguous Finished genome of Clostridium papyrosolvens.</title>
        <authorList>
            <person name="Lucas S."/>
            <person name="Copeland A."/>
            <person name="Lapidus A."/>
            <person name="Cheng J.-F."/>
            <person name="Goodwin L."/>
            <person name="Pitluck S."/>
            <person name="Misra M."/>
            <person name="Chertkov O."/>
            <person name="Detter J.C."/>
            <person name="Han C."/>
            <person name="Tapia R."/>
            <person name="Land M."/>
            <person name="Hauser L."/>
            <person name="Kyrpides N."/>
            <person name="Ivanova N."/>
            <person name="Pagani I."/>
            <person name="Mouttaki H."/>
            <person name="He Z."/>
            <person name="Zhou J."/>
            <person name="Hemme C.L."/>
            <person name="Woyke T."/>
        </authorList>
    </citation>
    <scope>NUCLEOTIDE SEQUENCE [LARGE SCALE GENOMIC DNA]</scope>
    <source>
        <strain evidence="2">DSM 2782</strain>
    </source>
</reference>
<dbReference type="AlphaFoldDB" id="F1TE55"/>
<evidence type="ECO:0000313" key="3">
    <source>
        <dbReference type="Proteomes" id="UP000003860"/>
    </source>
</evidence>
<dbReference type="eggNOG" id="COG1835">
    <property type="taxonomic scope" value="Bacteria"/>
</dbReference>
<feature type="transmembrane region" description="Helical" evidence="1">
    <location>
        <begin position="187"/>
        <end position="208"/>
    </location>
</feature>
<evidence type="ECO:0000313" key="2">
    <source>
        <dbReference type="EMBL" id="EGD47295.1"/>
    </source>
</evidence>
<dbReference type="Proteomes" id="UP000003860">
    <property type="component" value="Unassembled WGS sequence"/>
</dbReference>
<dbReference type="OrthoDB" id="1696644at2"/>
<reference evidence="2" key="1">
    <citation type="submission" date="2009-07" db="EMBL/GenBank/DDBJ databases">
        <authorList>
            <consortium name="US DOE Joint Genome Institute (JGI-PGF)"/>
            <person name="Lucas S."/>
            <person name="Copeland A."/>
            <person name="Lapidus A."/>
            <person name="Glavina del Rio T."/>
            <person name="Tice H."/>
            <person name="Bruce D."/>
            <person name="Goodwin L."/>
            <person name="Pitluck S."/>
            <person name="Larimer F."/>
            <person name="Land M.L."/>
            <person name="Mouttaki H."/>
            <person name="He Z."/>
            <person name="Zhou J."/>
            <person name="Hemme C.L."/>
        </authorList>
    </citation>
    <scope>NUCLEOTIDE SEQUENCE</scope>
    <source>
        <strain evidence="2">DSM 2782</strain>
    </source>
</reference>
<keyword evidence="3" id="KW-1185">Reference proteome</keyword>
<proteinExistence type="predicted"/>